<name>A0A3L6RW23_PANMI</name>
<evidence type="ECO:0000313" key="3">
    <source>
        <dbReference type="Proteomes" id="UP000275267"/>
    </source>
</evidence>
<feature type="transmembrane region" description="Helical" evidence="1">
    <location>
        <begin position="148"/>
        <end position="166"/>
    </location>
</feature>
<gene>
    <name evidence="2" type="ORF">C2845_PM11G01390</name>
</gene>
<keyword evidence="3" id="KW-1185">Reference proteome</keyword>
<dbReference type="EMBL" id="PQIB02000007">
    <property type="protein sequence ID" value="RLN09785.1"/>
    <property type="molecule type" value="Genomic_DNA"/>
</dbReference>
<keyword evidence="1" id="KW-1133">Transmembrane helix</keyword>
<feature type="transmembrane region" description="Helical" evidence="1">
    <location>
        <begin position="121"/>
        <end position="142"/>
    </location>
</feature>
<protein>
    <submittedName>
        <fullName evidence="2">Uncharacterized protein</fullName>
    </submittedName>
</protein>
<feature type="transmembrane region" description="Helical" evidence="1">
    <location>
        <begin position="57"/>
        <end position="76"/>
    </location>
</feature>
<organism evidence="2 3">
    <name type="scientific">Panicum miliaceum</name>
    <name type="common">Proso millet</name>
    <name type="synonym">Broomcorn millet</name>
    <dbReference type="NCBI Taxonomy" id="4540"/>
    <lineage>
        <taxon>Eukaryota</taxon>
        <taxon>Viridiplantae</taxon>
        <taxon>Streptophyta</taxon>
        <taxon>Embryophyta</taxon>
        <taxon>Tracheophyta</taxon>
        <taxon>Spermatophyta</taxon>
        <taxon>Magnoliopsida</taxon>
        <taxon>Liliopsida</taxon>
        <taxon>Poales</taxon>
        <taxon>Poaceae</taxon>
        <taxon>PACMAD clade</taxon>
        <taxon>Panicoideae</taxon>
        <taxon>Panicodae</taxon>
        <taxon>Paniceae</taxon>
        <taxon>Panicinae</taxon>
        <taxon>Panicum</taxon>
        <taxon>Panicum sect. Panicum</taxon>
    </lineage>
</organism>
<proteinExistence type="predicted"/>
<dbReference type="Pfam" id="PF20100">
    <property type="entry name" value="DUF6490"/>
    <property type="match status" value="1"/>
</dbReference>
<feature type="transmembrane region" description="Helical" evidence="1">
    <location>
        <begin position="82"/>
        <end position="100"/>
    </location>
</feature>
<reference evidence="3" key="1">
    <citation type="journal article" date="2019" name="Nat. Commun.">
        <title>The genome of broomcorn millet.</title>
        <authorList>
            <person name="Zou C."/>
            <person name="Miki D."/>
            <person name="Li D."/>
            <person name="Tang Q."/>
            <person name="Xiao L."/>
            <person name="Rajput S."/>
            <person name="Deng P."/>
            <person name="Jia W."/>
            <person name="Huang R."/>
            <person name="Zhang M."/>
            <person name="Sun Y."/>
            <person name="Hu J."/>
            <person name="Fu X."/>
            <person name="Schnable P.S."/>
            <person name="Li F."/>
            <person name="Zhang H."/>
            <person name="Feng B."/>
            <person name="Zhu X."/>
            <person name="Liu R."/>
            <person name="Schnable J.C."/>
            <person name="Zhu J.-K."/>
            <person name="Zhang H."/>
        </authorList>
    </citation>
    <scope>NUCLEOTIDE SEQUENCE [LARGE SCALE GENOMIC DNA]</scope>
</reference>
<dbReference type="AlphaFoldDB" id="A0A3L6RW23"/>
<evidence type="ECO:0000313" key="2">
    <source>
        <dbReference type="EMBL" id="RLN09785.1"/>
    </source>
</evidence>
<dbReference type="Proteomes" id="UP000275267">
    <property type="component" value="Unassembled WGS sequence"/>
</dbReference>
<evidence type="ECO:0000256" key="1">
    <source>
        <dbReference type="SAM" id="Phobius"/>
    </source>
</evidence>
<sequence>MDLERAAEEEAEEEAEGMVPQFTGACLPWFPFQGEPGRSEATEVPQGGRAHRSTPPWLTPLGFILVTFNSGIALYRSQDDPWATYFVCFSYVTTLLLSYLHNKMERASHPTNSRRIRSVRASVWTLTALLAIMFSYKAAAVLPLPMAAVVWVMSAAAVVGVFFAFFSHY</sequence>
<dbReference type="PANTHER" id="PTHR46610:SF3">
    <property type="entry name" value="OS01G0238200 PROTEIN"/>
    <property type="match status" value="1"/>
</dbReference>
<comment type="caution">
    <text evidence="2">The sequence shown here is derived from an EMBL/GenBank/DDBJ whole genome shotgun (WGS) entry which is preliminary data.</text>
</comment>
<accession>A0A3L6RW23</accession>
<dbReference type="PANTHER" id="PTHR46610">
    <property type="entry name" value="OS05G0181300 PROTEIN"/>
    <property type="match status" value="1"/>
</dbReference>
<keyword evidence="1" id="KW-0812">Transmembrane</keyword>
<dbReference type="InterPro" id="IPR045501">
    <property type="entry name" value="DUF6490"/>
</dbReference>
<keyword evidence="1" id="KW-0472">Membrane</keyword>